<feature type="compositionally biased region" description="Polar residues" evidence="1">
    <location>
        <begin position="190"/>
        <end position="206"/>
    </location>
</feature>
<gene>
    <name evidence="3" type="ORF">LRAMOSA09492</name>
</gene>
<dbReference type="InterPro" id="IPR041681">
    <property type="entry name" value="PH_9"/>
</dbReference>
<feature type="compositionally biased region" description="Polar residues" evidence="1">
    <location>
        <begin position="241"/>
        <end position="262"/>
    </location>
</feature>
<proteinExistence type="predicted"/>
<evidence type="ECO:0000313" key="3">
    <source>
        <dbReference type="EMBL" id="CDS06969.1"/>
    </source>
</evidence>
<protein>
    <recommendedName>
        <fullName evidence="2">PH domain-containing protein</fullName>
    </recommendedName>
</protein>
<dbReference type="AlphaFoldDB" id="A0A077WIJ6"/>
<dbReference type="EMBL" id="LK023322">
    <property type="protein sequence ID" value="CDS06969.1"/>
    <property type="molecule type" value="Genomic_DNA"/>
</dbReference>
<dbReference type="SMART" id="SM00233">
    <property type="entry name" value="PH"/>
    <property type="match status" value="1"/>
</dbReference>
<name>A0A077WIJ6_9FUNG</name>
<accession>A0A077WIJ6</accession>
<reference evidence="3" key="1">
    <citation type="journal article" date="2014" name="Genome Announc.">
        <title>De novo whole-genome sequence and genome annotation of Lichtheimia ramosa.</title>
        <authorList>
            <person name="Linde J."/>
            <person name="Schwartze V."/>
            <person name="Binder U."/>
            <person name="Lass-Florl C."/>
            <person name="Voigt K."/>
            <person name="Horn F."/>
        </authorList>
    </citation>
    <scope>NUCLEOTIDE SEQUENCE</scope>
    <source>
        <strain evidence="3">JMRC FSU:6197</strain>
    </source>
</reference>
<dbReference type="OrthoDB" id="5865767at2759"/>
<sequence length="489" mass="55605">MPLFEDQQIDLFRLLLMKNPSDYINIGINDPDDYRRLCHCIRAIHSHLSYKGLVLIGPNNTTTTTNDIPESPSSSHSVLSIPASAEEQENILRVIDAVDRYALPSLSSSSSSAWIPNSPPTPPFSKSNITLEKQKPSVRSSFLSVLSESTITTTVQEEDEIPNDLDHTTTAYPSLLEDVHLSPPPAYNDSDASTSTFVTSPSSIHHQSTREGKPGMVVPRPPKTTTPRRRPLSMPVHLVSPEQQNDDNNNAPSRPISPTSTINRRSLIVLSTSPPDYHDTALMKRWEKCRSCILPREEEGREELPPYKCTVYKMGHVHIKREMDAPGVRTRWRLWRKLYFELWGTVLRIYRASPHGNGYTSLLEKRLPSRLPLAQWSRYYYQPIHTLSLAGAEAGRAWDYTKRPHVLRLTTAHGPQLLIRLSSHVEMVSWIEHLQAAINISLDLEQRPMPKFMTLPNRASINGSPMTSRALEIERARERRRRSQREMLI</sequence>
<evidence type="ECO:0000256" key="1">
    <source>
        <dbReference type="SAM" id="MobiDB-lite"/>
    </source>
</evidence>
<dbReference type="Gene3D" id="2.30.29.30">
    <property type="entry name" value="Pleckstrin-homology domain (PH domain)/Phosphotyrosine-binding domain (PTB)"/>
    <property type="match status" value="1"/>
</dbReference>
<dbReference type="InterPro" id="IPR001849">
    <property type="entry name" value="PH_domain"/>
</dbReference>
<evidence type="ECO:0000259" key="2">
    <source>
        <dbReference type="PROSITE" id="PS50003"/>
    </source>
</evidence>
<dbReference type="PANTHER" id="PTHR37283:SF1">
    <property type="entry name" value="PH DOMAIN-CONTAINING PROTEIN YHR131C"/>
    <property type="match status" value="1"/>
</dbReference>
<dbReference type="SUPFAM" id="SSF50729">
    <property type="entry name" value="PH domain-like"/>
    <property type="match status" value="1"/>
</dbReference>
<dbReference type="PROSITE" id="PS50003">
    <property type="entry name" value="PH_DOMAIN"/>
    <property type="match status" value="1"/>
</dbReference>
<organism evidence="3">
    <name type="scientific">Lichtheimia ramosa</name>
    <dbReference type="NCBI Taxonomy" id="688394"/>
    <lineage>
        <taxon>Eukaryota</taxon>
        <taxon>Fungi</taxon>
        <taxon>Fungi incertae sedis</taxon>
        <taxon>Mucoromycota</taxon>
        <taxon>Mucoromycotina</taxon>
        <taxon>Mucoromycetes</taxon>
        <taxon>Mucorales</taxon>
        <taxon>Lichtheimiaceae</taxon>
        <taxon>Lichtheimia</taxon>
    </lineage>
</organism>
<feature type="domain" description="PH" evidence="2">
    <location>
        <begin position="310"/>
        <end position="439"/>
    </location>
</feature>
<dbReference type="PANTHER" id="PTHR37283">
    <property type="entry name" value="PH DOMAIN-CONTAINING PROTEIN YHR131C"/>
    <property type="match status" value="1"/>
</dbReference>
<feature type="region of interest" description="Disordered" evidence="1">
    <location>
        <begin position="178"/>
        <end position="262"/>
    </location>
</feature>
<dbReference type="InterPro" id="IPR011993">
    <property type="entry name" value="PH-like_dom_sf"/>
</dbReference>
<dbReference type="Pfam" id="PF15410">
    <property type="entry name" value="PH_9"/>
    <property type="match status" value="1"/>
</dbReference>